<protein>
    <submittedName>
        <fullName evidence="2">Predicted protein</fullName>
    </submittedName>
</protein>
<name>F2CWE9_HORVV</name>
<dbReference type="AlphaFoldDB" id="F2CWE9"/>
<evidence type="ECO:0000313" key="2">
    <source>
        <dbReference type="EMBL" id="BAJ87170.1"/>
    </source>
</evidence>
<feature type="compositionally biased region" description="Basic residues" evidence="1">
    <location>
        <begin position="13"/>
        <end position="23"/>
    </location>
</feature>
<dbReference type="EMBL" id="AK355952">
    <property type="protein sequence ID" value="BAJ87170.1"/>
    <property type="molecule type" value="mRNA"/>
</dbReference>
<feature type="region of interest" description="Disordered" evidence="1">
    <location>
        <begin position="1"/>
        <end position="84"/>
    </location>
</feature>
<proteinExistence type="evidence at transcript level"/>
<accession>F2CWE9</accession>
<reference evidence="2" key="1">
    <citation type="journal article" date="2011" name="Plant Physiol.">
        <title>Comprehensive sequence analysis of 24,783 barley full-length cDNAs derived from 12 clone libraries.</title>
        <authorList>
            <person name="Matsumoto T."/>
            <person name="Tanaka T."/>
            <person name="Sakai H."/>
            <person name="Amano N."/>
            <person name="Kanamori H."/>
            <person name="Kurita K."/>
            <person name="Kikuta A."/>
            <person name="Kamiya K."/>
            <person name="Yamamoto M."/>
            <person name="Ikawa H."/>
            <person name="Fujii N."/>
            <person name="Hori K."/>
            <person name="Itoh T."/>
            <person name="Sato K."/>
        </authorList>
    </citation>
    <scope>NUCLEOTIDE SEQUENCE</scope>
    <source>
        <tissue evidence="2">Shoot</tissue>
    </source>
</reference>
<sequence>MDPQQHSPPWSSPRHRSPLRRPRAPLPRSAAKTTNQRVLPRLDPSVVPSDPPPGPPTQVCSAPLPRSVRPLIGSTPEQPPLGLL</sequence>
<evidence type="ECO:0000256" key="1">
    <source>
        <dbReference type="SAM" id="MobiDB-lite"/>
    </source>
</evidence>
<organism evidence="2">
    <name type="scientific">Hordeum vulgare subsp. vulgare</name>
    <name type="common">Domesticated barley</name>
    <dbReference type="NCBI Taxonomy" id="112509"/>
    <lineage>
        <taxon>Eukaryota</taxon>
        <taxon>Viridiplantae</taxon>
        <taxon>Streptophyta</taxon>
        <taxon>Embryophyta</taxon>
        <taxon>Tracheophyta</taxon>
        <taxon>Spermatophyta</taxon>
        <taxon>Magnoliopsida</taxon>
        <taxon>Liliopsida</taxon>
        <taxon>Poales</taxon>
        <taxon>Poaceae</taxon>
        <taxon>BOP clade</taxon>
        <taxon>Pooideae</taxon>
        <taxon>Triticodae</taxon>
        <taxon>Triticeae</taxon>
        <taxon>Hordeinae</taxon>
        <taxon>Hordeum</taxon>
    </lineage>
</organism>